<protein>
    <submittedName>
        <fullName evidence="5">Putative GIY-YIG family Seg-like homing endonuclease</fullName>
    </submittedName>
</protein>
<evidence type="ECO:0000256" key="3">
    <source>
        <dbReference type="ARBA" id="ARBA00022842"/>
    </source>
</evidence>
<dbReference type="InterPro" id="IPR035901">
    <property type="entry name" value="GIY-YIG_endonuc_sf"/>
</dbReference>
<dbReference type="CDD" id="cd10444">
    <property type="entry name" value="GIY-YIG_SegABCDEFG"/>
    <property type="match status" value="1"/>
</dbReference>
<name>A0A5P8PJW8_9CAUD</name>
<evidence type="ECO:0000256" key="2">
    <source>
        <dbReference type="ARBA" id="ARBA00010045"/>
    </source>
</evidence>
<keyword evidence="5" id="KW-0255">Endonuclease</keyword>
<dbReference type="SUPFAM" id="SSF64496">
    <property type="entry name" value="DNA-binding domain of intron-encoded endonucleases"/>
    <property type="match status" value="1"/>
</dbReference>
<dbReference type="SUPFAM" id="SSF82771">
    <property type="entry name" value="GIY-YIG endonuclease"/>
    <property type="match status" value="1"/>
</dbReference>
<gene>
    <name evidence="5" type="ORF">AmPhEK29_0090</name>
</gene>
<evidence type="ECO:0000313" key="6">
    <source>
        <dbReference type="Proteomes" id="UP000327306"/>
    </source>
</evidence>
<comment type="cofactor">
    <cofactor evidence="1">
        <name>Mg(2+)</name>
        <dbReference type="ChEBI" id="CHEBI:18420"/>
    </cofactor>
</comment>
<organism evidence="5 6">
    <name type="scientific">Klebsiella phage AmPh_EK29</name>
    <dbReference type="NCBI Taxonomy" id="2653641"/>
    <lineage>
        <taxon>Viruses</taxon>
        <taxon>Duplodnaviria</taxon>
        <taxon>Heunggongvirae</taxon>
        <taxon>Uroviricota</taxon>
        <taxon>Caudoviricetes</taxon>
        <taxon>Marfavirus</taxon>
        <taxon>Marfavirus F48</taxon>
    </lineage>
</organism>
<dbReference type="GO" id="GO:0004519">
    <property type="term" value="F:endonuclease activity"/>
    <property type="evidence" value="ECO:0007669"/>
    <property type="project" value="UniProtKB-KW"/>
</dbReference>
<dbReference type="EMBL" id="MN434092">
    <property type="protein sequence ID" value="QFR57027.1"/>
    <property type="molecule type" value="Genomic_DNA"/>
</dbReference>
<feature type="domain" description="GIY-YIG" evidence="4">
    <location>
        <begin position="1"/>
        <end position="82"/>
    </location>
</feature>
<dbReference type="PROSITE" id="PS50164">
    <property type="entry name" value="GIY_YIG"/>
    <property type="match status" value="1"/>
</dbReference>
<dbReference type="SMART" id="SM00465">
    <property type="entry name" value="GIYc"/>
    <property type="match status" value="1"/>
</dbReference>
<evidence type="ECO:0000256" key="1">
    <source>
        <dbReference type="ARBA" id="ARBA00001946"/>
    </source>
</evidence>
<dbReference type="InterPro" id="IPR000305">
    <property type="entry name" value="GIY-YIG_endonuc"/>
</dbReference>
<sequence length="197" mass="22613">MYHSVYKITNVVNNRYYIGVHSTKNLNDSYMGSSRVVNSAIFTYGIESFKKEILFLFDSPEEAYAKEAELVTEETLKDPLCYNLKVGGYGNAKGRLHPRYGIKESEETRLKKSLAKKGLKPNNYGTKRSEKANMKMAATNKGRVSYHKSCIINGVRYYSAAEAARHLDMKVHNVRTRLKSEKYPTWYIEENIDVDSK</sequence>
<proteinExistence type="predicted"/>
<evidence type="ECO:0000259" key="4">
    <source>
        <dbReference type="PROSITE" id="PS50164"/>
    </source>
</evidence>
<dbReference type="InterPro" id="IPR003611">
    <property type="entry name" value="NUMOD3"/>
</dbReference>
<dbReference type="Pfam" id="PF20987">
    <property type="entry name" value="I-TevI_DNA-bd"/>
    <property type="match status" value="1"/>
</dbReference>
<accession>A0A5P8PJW8</accession>
<dbReference type="Proteomes" id="UP000327306">
    <property type="component" value="Segment"/>
</dbReference>
<keyword evidence="5" id="KW-0540">Nuclease</keyword>
<dbReference type="Pfam" id="PF07460">
    <property type="entry name" value="NUMOD3"/>
    <property type="match status" value="1"/>
</dbReference>
<reference evidence="5 6" key="1">
    <citation type="submission" date="2019-09" db="EMBL/GenBank/DDBJ databases">
        <title>Klebsiella pneumoniae ST258 genomic variability and bacteriophage susceptibility.</title>
        <authorList>
            <person name="Venturini C."/>
            <person name="Ben Zakour N."/>
            <person name="Bowring B."/>
            <person name="Morales S."/>
            <person name="Cole R."/>
            <person name="Kovach Z."/>
            <person name="Branston S."/>
            <person name="Kettle E."/>
            <person name="Thomson N."/>
            <person name="Iredell J."/>
        </authorList>
    </citation>
    <scope>NUCLEOTIDE SEQUENCE [LARGE SCALE GENOMIC DNA]</scope>
</reference>
<dbReference type="GO" id="GO:0003677">
    <property type="term" value="F:DNA binding"/>
    <property type="evidence" value="ECO:0007669"/>
    <property type="project" value="InterPro"/>
</dbReference>
<keyword evidence="5" id="KW-0378">Hydrolase</keyword>
<dbReference type="InterPro" id="IPR048681">
    <property type="entry name" value="I-TevI_DNA-bd"/>
</dbReference>
<comment type="similarity">
    <text evidence="2">To endonucleases of group I introns of fungi and phage.</text>
</comment>
<keyword evidence="3" id="KW-0460">Magnesium</keyword>
<evidence type="ECO:0000313" key="5">
    <source>
        <dbReference type="EMBL" id="QFR57027.1"/>
    </source>
</evidence>